<dbReference type="Proteomes" id="UP000026960">
    <property type="component" value="Chromosome 11"/>
</dbReference>
<dbReference type="Gramene" id="OBART11G12280.1">
    <property type="protein sequence ID" value="OBART11G12280.1"/>
    <property type="gene ID" value="OBART11G12280"/>
</dbReference>
<dbReference type="STRING" id="65489.A0A0D3HLF8"/>
<sequence length="95" mass="10394">MALEEDMRVRNKDEGGTAIDEEPIEDQGGESNKGDVEDALTMAHHRRVISVATTTTTYYCDDVGGGRDVGGGSIVHVGSWREEDKRRRSSGSRVK</sequence>
<feature type="compositionally biased region" description="Basic and acidic residues" evidence="1">
    <location>
        <begin position="1"/>
        <end position="15"/>
    </location>
</feature>
<proteinExistence type="predicted"/>
<accession>A0A0D3HLF8</accession>
<evidence type="ECO:0000313" key="3">
    <source>
        <dbReference type="Proteomes" id="UP000026960"/>
    </source>
</evidence>
<dbReference type="EnsemblPlants" id="OBART11G12280.1">
    <property type="protein sequence ID" value="OBART11G12280.1"/>
    <property type="gene ID" value="OBART11G12280"/>
</dbReference>
<reference evidence="2" key="2">
    <citation type="submission" date="2015-03" db="UniProtKB">
        <authorList>
            <consortium name="EnsemblPlants"/>
        </authorList>
    </citation>
    <scope>IDENTIFICATION</scope>
</reference>
<evidence type="ECO:0000313" key="2">
    <source>
        <dbReference type="EnsemblPlants" id="OBART11G12280.1"/>
    </source>
</evidence>
<evidence type="ECO:0000256" key="1">
    <source>
        <dbReference type="SAM" id="MobiDB-lite"/>
    </source>
</evidence>
<dbReference type="HOGENOM" id="CLU_2281853_0_0_1"/>
<reference evidence="2" key="1">
    <citation type="journal article" date="2009" name="Rice">
        <title>De Novo Next Generation Sequencing of Plant Genomes.</title>
        <authorList>
            <person name="Rounsley S."/>
            <person name="Marri P.R."/>
            <person name="Yu Y."/>
            <person name="He R."/>
            <person name="Sisneros N."/>
            <person name="Goicoechea J.L."/>
            <person name="Lee S.J."/>
            <person name="Angelova A."/>
            <person name="Kudrna D."/>
            <person name="Luo M."/>
            <person name="Affourtit J."/>
            <person name="Desany B."/>
            <person name="Knight J."/>
            <person name="Niazi F."/>
            <person name="Egholm M."/>
            <person name="Wing R.A."/>
        </authorList>
    </citation>
    <scope>NUCLEOTIDE SEQUENCE [LARGE SCALE GENOMIC DNA]</scope>
    <source>
        <strain evidence="2">cv. IRGC 105608</strain>
    </source>
</reference>
<evidence type="ECO:0008006" key="4">
    <source>
        <dbReference type="Google" id="ProtNLM"/>
    </source>
</evidence>
<feature type="compositionally biased region" description="Acidic residues" evidence="1">
    <location>
        <begin position="19"/>
        <end position="28"/>
    </location>
</feature>
<name>A0A0D3HLF8_9ORYZ</name>
<protein>
    <recommendedName>
        <fullName evidence="4">DUF834 domain-containing protein</fullName>
    </recommendedName>
</protein>
<dbReference type="AlphaFoldDB" id="A0A0D3HLF8"/>
<feature type="region of interest" description="Disordered" evidence="1">
    <location>
        <begin position="1"/>
        <end position="35"/>
    </location>
</feature>
<dbReference type="PaxDb" id="65489-OBART11G12280.1"/>
<organism evidence="2">
    <name type="scientific">Oryza barthii</name>
    <dbReference type="NCBI Taxonomy" id="65489"/>
    <lineage>
        <taxon>Eukaryota</taxon>
        <taxon>Viridiplantae</taxon>
        <taxon>Streptophyta</taxon>
        <taxon>Embryophyta</taxon>
        <taxon>Tracheophyta</taxon>
        <taxon>Spermatophyta</taxon>
        <taxon>Magnoliopsida</taxon>
        <taxon>Liliopsida</taxon>
        <taxon>Poales</taxon>
        <taxon>Poaceae</taxon>
        <taxon>BOP clade</taxon>
        <taxon>Oryzoideae</taxon>
        <taxon>Oryzeae</taxon>
        <taxon>Oryzinae</taxon>
        <taxon>Oryza</taxon>
    </lineage>
</organism>
<keyword evidence="3" id="KW-1185">Reference proteome</keyword>